<proteinExistence type="predicted"/>
<dbReference type="Proteomes" id="UP000815677">
    <property type="component" value="Unassembled WGS sequence"/>
</dbReference>
<keyword evidence="3" id="KW-1185">Reference proteome</keyword>
<gene>
    <name evidence="2" type="ORF">MCHLO_02107</name>
</gene>
<accession>A0ABQ0L0G1</accession>
<organism evidence="2 3">
    <name type="scientific">Mycena chlorophos</name>
    <name type="common">Agaric fungus</name>
    <name type="synonym">Agaricus chlorophos</name>
    <dbReference type="NCBI Taxonomy" id="658473"/>
    <lineage>
        <taxon>Eukaryota</taxon>
        <taxon>Fungi</taxon>
        <taxon>Dikarya</taxon>
        <taxon>Basidiomycota</taxon>
        <taxon>Agaricomycotina</taxon>
        <taxon>Agaricomycetes</taxon>
        <taxon>Agaricomycetidae</taxon>
        <taxon>Agaricales</taxon>
        <taxon>Marasmiineae</taxon>
        <taxon>Mycenaceae</taxon>
        <taxon>Mycena</taxon>
    </lineage>
</organism>
<dbReference type="EMBL" id="DF839781">
    <property type="protein sequence ID" value="GAT44487.1"/>
    <property type="molecule type" value="Genomic_DNA"/>
</dbReference>
<evidence type="ECO:0000313" key="3">
    <source>
        <dbReference type="Proteomes" id="UP000815677"/>
    </source>
</evidence>
<protein>
    <submittedName>
        <fullName evidence="2">Uncharacterized protein</fullName>
    </submittedName>
</protein>
<evidence type="ECO:0000256" key="1">
    <source>
        <dbReference type="SAM" id="MobiDB-lite"/>
    </source>
</evidence>
<evidence type="ECO:0000313" key="2">
    <source>
        <dbReference type="EMBL" id="GAT44487.1"/>
    </source>
</evidence>
<reference evidence="2" key="1">
    <citation type="submission" date="2014-09" db="EMBL/GenBank/DDBJ databases">
        <title>Genome sequence of the luminous mushroom Mycena chlorophos for searching fungal bioluminescence genes.</title>
        <authorList>
            <person name="Tanaka Y."/>
            <person name="Kasuga D."/>
            <person name="Oba Y."/>
            <person name="Hase S."/>
            <person name="Sato K."/>
            <person name="Oba Y."/>
            <person name="Sakakibara Y."/>
        </authorList>
    </citation>
    <scope>NUCLEOTIDE SEQUENCE</scope>
</reference>
<sequence>MTSAVRALMRRAARHFLCDWVERLKGKTTVGRCCADEGLRDTRDTPSVLFTRPAALVFVKTETGHGGAPGVEISCLTGNENPRPRQHAPRREGGAKHSGARQRHCPQCPETPSDDCCRGTRGGLLASETTEKLRRDVLGADLERGSLRLEWARGFNCWPCHRSLSSSSSV</sequence>
<name>A0ABQ0L0G1_MYCCL</name>
<feature type="region of interest" description="Disordered" evidence="1">
    <location>
        <begin position="74"/>
        <end position="106"/>
    </location>
</feature>